<keyword evidence="3" id="KW-0443">Lipid metabolism</keyword>
<evidence type="ECO:0000256" key="2">
    <source>
        <dbReference type="ARBA" id="ARBA00022801"/>
    </source>
</evidence>
<evidence type="ECO:0000256" key="4">
    <source>
        <dbReference type="SAM" id="MobiDB-lite"/>
    </source>
</evidence>
<name>M4DKQ3_BRACM</name>
<dbReference type="HOGENOM" id="CLU_2416381_0_0_1"/>
<keyword evidence="3" id="KW-0442">Lipid degradation</keyword>
<comment type="similarity">
    <text evidence="1">Belongs to the patatin family.</text>
</comment>
<evidence type="ECO:0000256" key="3">
    <source>
        <dbReference type="ARBA" id="ARBA00022963"/>
    </source>
</evidence>
<dbReference type="PANTHER" id="PTHR32241">
    <property type="entry name" value="PATATIN-LIKE PROTEIN 6"/>
    <property type="match status" value="1"/>
</dbReference>
<reference evidence="5" key="3">
    <citation type="submission" date="2023-03" db="UniProtKB">
        <authorList>
            <consortium name="EnsemblPlants"/>
        </authorList>
    </citation>
    <scope>IDENTIFICATION</scope>
    <source>
        <strain evidence="5">cv. Chiifu-401-42</strain>
    </source>
</reference>
<organism evidence="5 6">
    <name type="scientific">Brassica campestris</name>
    <name type="common">Field mustard</name>
    <dbReference type="NCBI Taxonomy" id="3711"/>
    <lineage>
        <taxon>Eukaryota</taxon>
        <taxon>Viridiplantae</taxon>
        <taxon>Streptophyta</taxon>
        <taxon>Embryophyta</taxon>
        <taxon>Tracheophyta</taxon>
        <taxon>Spermatophyta</taxon>
        <taxon>Magnoliopsida</taxon>
        <taxon>eudicotyledons</taxon>
        <taxon>Gunneridae</taxon>
        <taxon>Pentapetalae</taxon>
        <taxon>rosids</taxon>
        <taxon>malvids</taxon>
        <taxon>Brassicales</taxon>
        <taxon>Brassicaceae</taxon>
        <taxon>Brassiceae</taxon>
        <taxon>Brassica</taxon>
    </lineage>
</organism>
<dbReference type="GO" id="GO:0016042">
    <property type="term" value="P:lipid catabolic process"/>
    <property type="evidence" value="ECO:0007669"/>
    <property type="project" value="UniProtKB-KW"/>
</dbReference>
<dbReference type="EnsemblPlants" id="Bra017084.1">
    <property type="protein sequence ID" value="Bra017084.1-P"/>
    <property type="gene ID" value="Bra017084"/>
</dbReference>
<evidence type="ECO:0000256" key="1">
    <source>
        <dbReference type="ARBA" id="ARBA00010240"/>
    </source>
</evidence>
<keyword evidence="6" id="KW-1185">Reference proteome</keyword>
<reference evidence="5 6" key="2">
    <citation type="journal article" date="2018" name="Hortic Res">
        <title>Improved Brassica rapa reference genome by single-molecule sequencing and chromosome conformation capture technologies.</title>
        <authorList>
            <person name="Zhang L."/>
            <person name="Cai X."/>
            <person name="Wu J."/>
            <person name="Liu M."/>
            <person name="Grob S."/>
            <person name="Cheng F."/>
            <person name="Liang J."/>
            <person name="Cai C."/>
            <person name="Liu Z."/>
            <person name="Liu B."/>
            <person name="Wang F."/>
            <person name="Li S."/>
            <person name="Liu F."/>
            <person name="Li X."/>
            <person name="Cheng L."/>
            <person name="Yang W."/>
            <person name="Li M.H."/>
            <person name="Grossniklaus U."/>
            <person name="Zheng H."/>
            <person name="Wang X."/>
        </authorList>
    </citation>
    <scope>NUCLEOTIDE SEQUENCE [LARGE SCALE GENOMIC DNA]</scope>
    <source>
        <strain evidence="5 6">cv. Chiifu-401-42</strain>
    </source>
</reference>
<dbReference type="eggNOG" id="KOG0513">
    <property type="taxonomic scope" value="Eukaryota"/>
</dbReference>
<dbReference type="AlphaFoldDB" id="M4DKQ3"/>
<dbReference type="Proteomes" id="UP000011750">
    <property type="component" value="Chromosome A04"/>
</dbReference>
<sequence length="92" mass="9995">MDQIESSENNQQATGGKTRKKPRLCHVQDERAWTLIGGSDGAADNVDQAVSMAFSQCRRSNYVRIQADGSSFGSCRPNIDTDASPSNVKNSM</sequence>
<proteinExistence type="inferred from homology"/>
<keyword evidence="2" id="KW-0378">Hydrolase</keyword>
<dbReference type="GO" id="GO:0016787">
    <property type="term" value="F:hydrolase activity"/>
    <property type="evidence" value="ECO:0007669"/>
    <property type="project" value="UniProtKB-KW"/>
</dbReference>
<feature type="region of interest" description="Disordered" evidence="4">
    <location>
        <begin position="1"/>
        <end position="24"/>
    </location>
</feature>
<evidence type="ECO:0000313" key="5">
    <source>
        <dbReference type="EnsemblPlants" id="Bra017084.1-P"/>
    </source>
</evidence>
<dbReference type="PANTHER" id="PTHR32241:SF3">
    <property type="entry name" value="PATATIN-LIKE PROTEIN 6"/>
    <property type="match status" value="1"/>
</dbReference>
<reference evidence="5 6" key="1">
    <citation type="journal article" date="2011" name="Nat. Genet.">
        <title>The genome of the mesopolyploid crop species Brassica rapa.</title>
        <authorList>
            <consortium name="Brassica rapa Genome Sequencing Project Consortium"/>
            <person name="Wang X."/>
            <person name="Wang H."/>
            <person name="Wang J."/>
            <person name="Sun R."/>
            <person name="Wu J."/>
            <person name="Liu S."/>
            <person name="Bai Y."/>
            <person name="Mun J.H."/>
            <person name="Bancroft I."/>
            <person name="Cheng F."/>
            <person name="Huang S."/>
            <person name="Li X."/>
            <person name="Hua W."/>
            <person name="Wang J."/>
            <person name="Wang X."/>
            <person name="Freeling M."/>
            <person name="Pires J.C."/>
            <person name="Paterson A.H."/>
            <person name="Chalhoub B."/>
            <person name="Wang B."/>
            <person name="Hayward A."/>
            <person name="Sharpe A.G."/>
            <person name="Park B.S."/>
            <person name="Weisshaar B."/>
            <person name="Liu B."/>
            <person name="Li B."/>
            <person name="Liu B."/>
            <person name="Tong C."/>
            <person name="Song C."/>
            <person name="Duran C."/>
            <person name="Peng C."/>
            <person name="Geng C."/>
            <person name="Koh C."/>
            <person name="Lin C."/>
            <person name="Edwards D."/>
            <person name="Mu D."/>
            <person name="Shen D."/>
            <person name="Soumpourou E."/>
            <person name="Li F."/>
            <person name="Fraser F."/>
            <person name="Conant G."/>
            <person name="Lassalle G."/>
            <person name="King G.J."/>
            <person name="Bonnema G."/>
            <person name="Tang H."/>
            <person name="Wang H."/>
            <person name="Belcram H."/>
            <person name="Zhou H."/>
            <person name="Hirakawa H."/>
            <person name="Abe H."/>
            <person name="Guo H."/>
            <person name="Wang H."/>
            <person name="Jin H."/>
            <person name="Parkin I.A."/>
            <person name="Batley J."/>
            <person name="Kim J.S."/>
            <person name="Just J."/>
            <person name="Li J."/>
            <person name="Xu J."/>
            <person name="Deng J."/>
            <person name="Kim J.A."/>
            <person name="Li J."/>
            <person name="Yu J."/>
            <person name="Meng J."/>
            <person name="Wang J."/>
            <person name="Min J."/>
            <person name="Poulain J."/>
            <person name="Wang J."/>
            <person name="Hatakeyama K."/>
            <person name="Wu K."/>
            <person name="Wang L."/>
            <person name="Fang L."/>
            <person name="Trick M."/>
            <person name="Links M.G."/>
            <person name="Zhao M."/>
            <person name="Jin M."/>
            <person name="Ramchiary N."/>
            <person name="Drou N."/>
            <person name="Berkman P.J."/>
            <person name="Cai Q."/>
            <person name="Huang Q."/>
            <person name="Li R."/>
            <person name="Tabata S."/>
            <person name="Cheng S."/>
            <person name="Zhang S."/>
            <person name="Zhang S."/>
            <person name="Huang S."/>
            <person name="Sato S."/>
            <person name="Sun S."/>
            <person name="Kwon S.J."/>
            <person name="Choi S.R."/>
            <person name="Lee T.H."/>
            <person name="Fan W."/>
            <person name="Zhao X."/>
            <person name="Tan X."/>
            <person name="Xu X."/>
            <person name="Wang Y."/>
            <person name="Qiu Y."/>
            <person name="Yin Y."/>
            <person name="Li Y."/>
            <person name="Du Y."/>
            <person name="Liao Y."/>
            <person name="Lim Y."/>
            <person name="Narusaka Y."/>
            <person name="Wang Y."/>
            <person name="Wang Z."/>
            <person name="Li Z."/>
            <person name="Wang Z."/>
            <person name="Xiong Z."/>
            <person name="Zhang Z."/>
        </authorList>
    </citation>
    <scope>NUCLEOTIDE SEQUENCE [LARGE SCALE GENOMIC DNA]</scope>
    <source>
        <strain evidence="5 6">cv. Chiifu-401-42</strain>
    </source>
</reference>
<dbReference type="Gramene" id="Bra017084.1">
    <property type="protein sequence ID" value="Bra017084.1-P"/>
    <property type="gene ID" value="Bra017084"/>
</dbReference>
<accession>M4DKQ3</accession>
<evidence type="ECO:0000313" key="6">
    <source>
        <dbReference type="Proteomes" id="UP000011750"/>
    </source>
</evidence>
<feature type="compositionally biased region" description="Polar residues" evidence="4">
    <location>
        <begin position="1"/>
        <end position="15"/>
    </location>
</feature>
<dbReference type="InParanoid" id="M4DKQ3"/>
<protein>
    <submittedName>
        <fullName evidence="5">Uncharacterized protein</fullName>
    </submittedName>
</protein>
<dbReference type="STRING" id="51351.M4DKQ3"/>